<dbReference type="CDD" id="cd01522">
    <property type="entry name" value="RHOD_1"/>
    <property type="match status" value="1"/>
</dbReference>
<proteinExistence type="predicted"/>
<dbReference type="SMART" id="SM00450">
    <property type="entry name" value="RHOD"/>
    <property type="match status" value="1"/>
</dbReference>
<dbReference type="Pfam" id="PF00581">
    <property type="entry name" value="Rhodanese"/>
    <property type="match status" value="1"/>
</dbReference>
<reference evidence="2" key="1">
    <citation type="journal article" date="2014" name="Int. J. Syst. Evol. Microbiol.">
        <title>Complete genome sequence of Corynebacterium casei LMG S-19264T (=DSM 44701T), isolated from a smear-ripened cheese.</title>
        <authorList>
            <consortium name="US DOE Joint Genome Institute (JGI-PGF)"/>
            <person name="Walter F."/>
            <person name="Albersmeier A."/>
            <person name="Kalinowski J."/>
            <person name="Ruckert C."/>
        </authorList>
    </citation>
    <scope>NUCLEOTIDE SEQUENCE</scope>
    <source>
        <strain evidence="2">CGMCC 1.15254</strain>
    </source>
</reference>
<evidence type="ECO:0000313" key="2">
    <source>
        <dbReference type="EMBL" id="GGF69557.1"/>
    </source>
</evidence>
<keyword evidence="3" id="KW-1185">Reference proteome</keyword>
<dbReference type="EMBL" id="BMHV01000018">
    <property type="protein sequence ID" value="GGF69557.1"/>
    <property type="molecule type" value="Genomic_DNA"/>
</dbReference>
<dbReference type="SUPFAM" id="SSF52821">
    <property type="entry name" value="Rhodanese/Cell cycle control phosphatase"/>
    <property type="match status" value="1"/>
</dbReference>
<evidence type="ECO:0000313" key="3">
    <source>
        <dbReference type="Proteomes" id="UP000632498"/>
    </source>
</evidence>
<sequence>MSEPYAGDITPKQAWEILQSSKDAVLIDVRTEAEWAWVGQVNLSSLEKEHLLVEWNRFPGGMRNETFIEDVAKLVPNQTTELLMLCRSGVRSKYAAIALTAAGYKTCYNIEGGFEGDHDDQRHRGTVNGWKVAGLPWMQG</sequence>
<dbReference type="Proteomes" id="UP000632498">
    <property type="component" value="Unassembled WGS sequence"/>
</dbReference>
<organism evidence="2 3">
    <name type="scientific">Terasakiella brassicae</name>
    <dbReference type="NCBI Taxonomy" id="1634917"/>
    <lineage>
        <taxon>Bacteria</taxon>
        <taxon>Pseudomonadati</taxon>
        <taxon>Pseudomonadota</taxon>
        <taxon>Alphaproteobacteria</taxon>
        <taxon>Rhodospirillales</taxon>
        <taxon>Terasakiellaceae</taxon>
        <taxon>Terasakiella</taxon>
    </lineage>
</organism>
<name>A0A917FD27_9PROT</name>
<dbReference type="AlphaFoldDB" id="A0A917FD27"/>
<dbReference type="PANTHER" id="PTHR44542">
    <property type="entry name" value="THIOSULFATE SULFURTRANSFERASE 18"/>
    <property type="match status" value="1"/>
</dbReference>
<dbReference type="InterPro" id="IPR044684">
    <property type="entry name" value="STR17/STR18/HARC1-like"/>
</dbReference>
<dbReference type="RefSeq" id="WP_188665620.1">
    <property type="nucleotide sequence ID" value="NZ_BMHV01000018.1"/>
</dbReference>
<dbReference type="InterPro" id="IPR036873">
    <property type="entry name" value="Rhodanese-like_dom_sf"/>
</dbReference>
<dbReference type="PANTHER" id="PTHR44542:SF14">
    <property type="entry name" value="PROTEIN HIGH ARSENIC CONTENT 1, MITOCHONDRIAL-RELATED"/>
    <property type="match status" value="1"/>
</dbReference>
<feature type="domain" description="Rhodanese" evidence="1">
    <location>
        <begin position="20"/>
        <end position="126"/>
    </location>
</feature>
<comment type="caution">
    <text evidence="2">The sequence shown here is derived from an EMBL/GenBank/DDBJ whole genome shotgun (WGS) entry which is preliminary data.</text>
</comment>
<gene>
    <name evidence="2" type="ORF">GCM10011332_24590</name>
</gene>
<evidence type="ECO:0000259" key="1">
    <source>
        <dbReference type="PROSITE" id="PS50206"/>
    </source>
</evidence>
<accession>A0A917FD27</accession>
<dbReference type="Gene3D" id="3.40.250.10">
    <property type="entry name" value="Rhodanese-like domain"/>
    <property type="match status" value="1"/>
</dbReference>
<dbReference type="InterPro" id="IPR001763">
    <property type="entry name" value="Rhodanese-like_dom"/>
</dbReference>
<dbReference type="PROSITE" id="PS50206">
    <property type="entry name" value="RHODANESE_3"/>
    <property type="match status" value="1"/>
</dbReference>
<reference evidence="2" key="2">
    <citation type="submission" date="2020-09" db="EMBL/GenBank/DDBJ databases">
        <authorList>
            <person name="Sun Q."/>
            <person name="Zhou Y."/>
        </authorList>
    </citation>
    <scope>NUCLEOTIDE SEQUENCE</scope>
    <source>
        <strain evidence="2">CGMCC 1.15254</strain>
    </source>
</reference>
<protein>
    <submittedName>
        <fullName evidence="2">Sulfurtransferase</fullName>
    </submittedName>
</protein>
<dbReference type="GO" id="GO:0003824">
    <property type="term" value="F:catalytic activity"/>
    <property type="evidence" value="ECO:0007669"/>
    <property type="project" value="InterPro"/>
</dbReference>